<name>A0A7K3RRV1_9ACTN</name>
<proteinExistence type="predicted"/>
<dbReference type="EMBL" id="JAAGMP010000314">
    <property type="protein sequence ID" value="NEC17935.1"/>
    <property type="molecule type" value="Genomic_DNA"/>
</dbReference>
<evidence type="ECO:0000313" key="2">
    <source>
        <dbReference type="Proteomes" id="UP000469670"/>
    </source>
</evidence>
<dbReference type="RefSeq" id="WP_164200592.1">
    <property type="nucleotide sequence ID" value="NZ_JAAGMP010000314.1"/>
</dbReference>
<dbReference type="Proteomes" id="UP000469670">
    <property type="component" value="Unassembled WGS sequence"/>
</dbReference>
<reference evidence="1 2" key="1">
    <citation type="submission" date="2020-01" db="EMBL/GenBank/DDBJ databases">
        <title>Insect and environment-associated Actinomycetes.</title>
        <authorList>
            <person name="Currrie C."/>
            <person name="Chevrette M."/>
            <person name="Carlson C."/>
            <person name="Stubbendieck R."/>
            <person name="Wendt-Pienkowski E."/>
        </authorList>
    </citation>
    <scope>NUCLEOTIDE SEQUENCE [LARGE SCALE GENOMIC DNA]</scope>
    <source>
        <strain evidence="1 2">SID7590</strain>
    </source>
</reference>
<comment type="caution">
    <text evidence="1">The sequence shown here is derived from an EMBL/GenBank/DDBJ whole genome shotgun (WGS) entry which is preliminary data.</text>
</comment>
<organism evidence="1 2">
    <name type="scientific">Streptomyces parvus</name>
    <dbReference type="NCBI Taxonomy" id="66428"/>
    <lineage>
        <taxon>Bacteria</taxon>
        <taxon>Bacillati</taxon>
        <taxon>Actinomycetota</taxon>
        <taxon>Actinomycetes</taxon>
        <taxon>Kitasatosporales</taxon>
        <taxon>Streptomycetaceae</taxon>
        <taxon>Streptomyces</taxon>
    </lineage>
</organism>
<protein>
    <submittedName>
        <fullName evidence="1">Uncharacterized protein</fullName>
    </submittedName>
</protein>
<evidence type="ECO:0000313" key="1">
    <source>
        <dbReference type="EMBL" id="NEC17935.1"/>
    </source>
</evidence>
<dbReference type="AlphaFoldDB" id="A0A7K3RRV1"/>
<gene>
    <name evidence="1" type="ORF">G3I50_06615</name>
</gene>
<accession>A0A7K3RRV1</accession>
<sequence>MTTQPERLHHLLDRARRGVILPAEGEALAVLVGELEADLHRYEEVVVGDLNEANTGLQRQATRTEARVRKLEAELYDHRLGAPMSERSAAELRRRLETGQVARRAVKAPGATCACGRPDPGPCQPCPDNTPSLHCACDCTPARAEHGEGAAGM</sequence>